<dbReference type="EMBL" id="SMLL01000008">
    <property type="protein sequence ID" value="TFY96782.1"/>
    <property type="molecule type" value="Genomic_DNA"/>
</dbReference>
<sequence>MSSSAPVFMPRFGSSSSLTAPSAFSPGLENAAATVLARLRACRWNMADGCTGITRELPAREGEVLRSVPNSGAGPRREMEMLNWVGVAEGGARGAALAPVMRRVNGHWCSDHRASNTWGFWCKRPPAMDEGQPLARNRMPYNVSDPHFVVMALSVPGSGHGGVAFQASKAEEDHAAELALSNNRPQARWTDADGQRIVLTAPDTLAPHQPAVITICSRPGAQSLRVNGRIVAEGEGTLGRGTFSQMLIGWGFRSFFPNEGFGGYVYGAITGRGVPEPQELELLERYLGESAGILL</sequence>
<reference evidence="1 2" key="1">
    <citation type="submission" date="2019-03" db="EMBL/GenBank/DDBJ databases">
        <title>Ramlibacter rhizophilus CCTCC AB2015357, whole genome shotgun sequence.</title>
        <authorList>
            <person name="Zhang X."/>
            <person name="Feng G."/>
            <person name="Zhu H."/>
        </authorList>
    </citation>
    <scope>NUCLEOTIDE SEQUENCE [LARGE SCALE GENOMIC DNA]</scope>
    <source>
        <strain evidence="1 2">CCTCC AB2015357</strain>
    </source>
</reference>
<dbReference type="Proteomes" id="UP000297564">
    <property type="component" value="Unassembled WGS sequence"/>
</dbReference>
<comment type="caution">
    <text evidence="1">The sequence shown here is derived from an EMBL/GenBank/DDBJ whole genome shotgun (WGS) entry which is preliminary data.</text>
</comment>
<protein>
    <recommendedName>
        <fullName evidence="3">LamG domain-containing protein</fullName>
    </recommendedName>
</protein>
<dbReference type="AlphaFoldDB" id="A0A4Z0BC46"/>
<gene>
    <name evidence="1" type="ORF">EZ242_19040</name>
</gene>
<proteinExistence type="predicted"/>
<evidence type="ECO:0008006" key="3">
    <source>
        <dbReference type="Google" id="ProtNLM"/>
    </source>
</evidence>
<dbReference type="RefSeq" id="WP_135286793.1">
    <property type="nucleotide sequence ID" value="NZ_SMLL01000008.1"/>
</dbReference>
<name>A0A4Z0BC46_9BURK</name>
<keyword evidence="2" id="KW-1185">Reference proteome</keyword>
<evidence type="ECO:0000313" key="2">
    <source>
        <dbReference type="Proteomes" id="UP000297564"/>
    </source>
</evidence>
<dbReference type="OrthoDB" id="6769681at2"/>
<organism evidence="1 2">
    <name type="scientific">Ramlibacter rhizophilus</name>
    <dbReference type="NCBI Taxonomy" id="1781167"/>
    <lineage>
        <taxon>Bacteria</taxon>
        <taxon>Pseudomonadati</taxon>
        <taxon>Pseudomonadota</taxon>
        <taxon>Betaproteobacteria</taxon>
        <taxon>Burkholderiales</taxon>
        <taxon>Comamonadaceae</taxon>
        <taxon>Ramlibacter</taxon>
    </lineage>
</organism>
<evidence type="ECO:0000313" key="1">
    <source>
        <dbReference type="EMBL" id="TFY96782.1"/>
    </source>
</evidence>
<accession>A0A4Z0BC46</accession>